<feature type="region of interest" description="Disordered" evidence="7">
    <location>
        <begin position="580"/>
        <end position="606"/>
    </location>
</feature>
<accession>A0AA39CLB8</accession>
<evidence type="ECO:0000256" key="8">
    <source>
        <dbReference type="SAM" id="Phobius"/>
    </source>
</evidence>
<name>A0AA39CLB8_9EURO</name>
<organism evidence="10 11">
    <name type="scientific">Cladophialophora chaetospira</name>
    <dbReference type="NCBI Taxonomy" id="386627"/>
    <lineage>
        <taxon>Eukaryota</taxon>
        <taxon>Fungi</taxon>
        <taxon>Dikarya</taxon>
        <taxon>Ascomycota</taxon>
        <taxon>Pezizomycotina</taxon>
        <taxon>Eurotiomycetes</taxon>
        <taxon>Chaetothyriomycetidae</taxon>
        <taxon>Chaetothyriales</taxon>
        <taxon>Herpotrichiellaceae</taxon>
        <taxon>Cladophialophora</taxon>
    </lineage>
</organism>
<evidence type="ECO:0000256" key="2">
    <source>
        <dbReference type="ARBA" id="ARBA00022448"/>
    </source>
</evidence>
<feature type="transmembrane region" description="Helical" evidence="8">
    <location>
        <begin position="48"/>
        <end position="69"/>
    </location>
</feature>
<keyword evidence="6 8" id="KW-0472">Membrane</keyword>
<feature type="transmembrane region" description="Helical" evidence="8">
    <location>
        <begin position="624"/>
        <end position="653"/>
    </location>
</feature>
<feature type="transmembrane region" description="Helical" evidence="8">
    <location>
        <begin position="724"/>
        <end position="754"/>
    </location>
</feature>
<evidence type="ECO:0000256" key="7">
    <source>
        <dbReference type="SAM" id="MobiDB-lite"/>
    </source>
</evidence>
<keyword evidence="4 8" id="KW-0812">Transmembrane</keyword>
<dbReference type="PANTHER" id="PTHR43302">
    <property type="entry name" value="TRANSPORTER ARSB-RELATED"/>
    <property type="match status" value="1"/>
</dbReference>
<dbReference type="GO" id="GO:0055085">
    <property type="term" value="P:transmembrane transport"/>
    <property type="evidence" value="ECO:0007669"/>
    <property type="project" value="InterPro"/>
</dbReference>
<evidence type="ECO:0000256" key="1">
    <source>
        <dbReference type="ARBA" id="ARBA00004651"/>
    </source>
</evidence>
<evidence type="ECO:0000256" key="4">
    <source>
        <dbReference type="ARBA" id="ARBA00022692"/>
    </source>
</evidence>
<feature type="transmembrane region" description="Helical" evidence="8">
    <location>
        <begin position="673"/>
        <end position="703"/>
    </location>
</feature>
<proteinExistence type="predicted"/>
<keyword evidence="3" id="KW-1003">Cell membrane</keyword>
<comment type="caution">
    <text evidence="10">The sequence shown here is derived from an EMBL/GenBank/DDBJ whole genome shotgun (WGS) entry which is preliminary data.</text>
</comment>
<gene>
    <name evidence="10" type="ORF">H2200_003326</name>
</gene>
<keyword evidence="5 8" id="KW-1133">Transmembrane helix</keyword>
<reference evidence="10" key="1">
    <citation type="submission" date="2022-10" db="EMBL/GenBank/DDBJ databases">
        <title>Culturing micro-colonial fungi from biological soil crusts in the Mojave desert and describing Neophaeococcomyces mojavensis, and introducing the new genera and species Taxawa tesnikishii.</title>
        <authorList>
            <person name="Kurbessoian T."/>
            <person name="Stajich J.E."/>
        </authorList>
    </citation>
    <scope>NUCLEOTIDE SEQUENCE</scope>
    <source>
        <strain evidence="10">TK_41</strain>
    </source>
</reference>
<sequence>MEQVLDTGQIKEWRSVVTLIVFVLTSKWNCAITVVLPKLISHGCIDCAVLFPFTVTAPLSLSNAVVHLLKSLRIVSSRQNSFKHGDTAGDADDSADNGNAGSTNTSEQYELPINFVTAPLLAVLFLLAISAIGKQEVHDGTIGADNISPIDIMAFFLTLAYIAISIDASGLIRWLALKVLNRGRENGKALFLYLYVFFFCLGSFIGNGKSHSHPIILSGTAFLAYLTRISENIWDPRAWIHAQFTVANVVSAILVSSNPTNLVLAGAFNIKFIHYTANMIVPVVVTGIVLFPFLLYVVFPGKDKKMKMDFIPSSIVTTVVNPDIMHLKPGNPNITQGKSVTGEEEKKDIEKNTKKGKLLMAEEIMHPFIDRRSAAFGAVLMSVTLVTILVLNAVSQSTGEHPVYWVTLPAAFAMFSWDVLYGLSQLEKWREDFKNYQEERGKIEKEAEREARGPILQNQPVILEQDTFASKYGESSTGKNSCEAIDRGNVTSGTDSSLCKRPRQLTASNEAQISTKPDDNPLPSLQSLPALPLSITIKAQGDLERLDAISPISRRENLDDRYKARATDCAWLAVEEPGTIDSMDEKEGRSPEDSSDEFKPPNSSGPSTLYSLARKAFKWMQDTFPTVMVVAAHLPFALVPFALSMFVLVQGLVTKGWVPVFAYGWDHWVNETGTVGAIGGMGFLSVVLCNFAGTNIGSAILLSRVIQAWQEIHRQNSIPISDRTFWATVYSLALGVNFGAFSAVFSASLAGLLWKDILRRKYIEVKPLDFAKTNLPIIAVAMAVGCAVLVAEVYIIRDNSPYKA</sequence>
<dbReference type="Proteomes" id="UP001172673">
    <property type="component" value="Unassembled WGS sequence"/>
</dbReference>
<feature type="transmembrane region" description="Helical" evidence="8">
    <location>
        <begin position="189"/>
        <end position="205"/>
    </location>
</feature>
<dbReference type="AlphaFoldDB" id="A0AA39CLB8"/>
<evidence type="ECO:0000256" key="3">
    <source>
        <dbReference type="ARBA" id="ARBA00022475"/>
    </source>
</evidence>
<evidence type="ECO:0000256" key="6">
    <source>
        <dbReference type="ARBA" id="ARBA00023136"/>
    </source>
</evidence>
<evidence type="ECO:0000259" key="9">
    <source>
        <dbReference type="Pfam" id="PF03600"/>
    </source>
</evidence>
<feature type="region of interest" description="Disordered" evidence="7">
    <location>
        <begin position="85"/>
        <end position="105"/>
    </location>
</feature>
<keyword evidence="11" id="KW-1185">Reference proteome</keyword>
<feature type="region of interest" description="Disordered" evidence="7">
    <location>
        <begin position="472"/>
        <end position="525"/>
    </location>
</feature>
<feature type="transmembrane region" description="Helical" evidence="8">
    <location>
        <begin position="111"/>
        <end position="132"/>
    </location>
</feature>
<feature type="transmembrane region" description="Helical" evidence="8">
    <location>
        <begin position="16"/>
        <end position="36"/>
    </location>
</feature>
<feature type="compositionally biased region" description="Polar residues" evidence="7">
    <location>
        <begin position="505"/>
        <end position="515"/>
    </location>
</feature>
<keyword evidence="2" id="KW-0813">Transport</keyword>
<dbReference type="PANTHER" id="PTHR43302:SF5">
    <property type="entry name" value="TRANSPORTER ARSB-RELATED"/>
    <property type="match status" value="1"/>
</dbReference>
<evidence type="ECO:0000313" key="11">
    <source>
        <dbReference type="Proteomes" id="UP001172673"/>
    </source>
</evidence>
<feature type="transmembrane region" description="Helical" evidence="8">
    <location>
        <begin position="774"/>
        <end position="796"/>
    </location>
</feature>
<dbReference type="EMBL" id="JAPDRK010000004">
    <property type="protein sequence ID" value="KAJ9613384.1"/>
    <property type="molecule type" value="Genomic_DNA"/>
</dbReference>
<evidence type="ECO:0000313" key="10">
    <source>
        <dbReference type="EMBL" id="KAJ9613384.1"/>
    </source>
</evidence>
<feature type="transmembrane region" description="Helical" evidence="8">
    <location>
        <begin position="277"/>
        <end position="299"/>
    </location>
</feature>
<dbReference type="GO" id="GO:0005886">
    <property type="term" value="C:plasma membrane"/>
    <property type="evidence" value="ECO:0007669"/>
    <property type="project" value="UniProtKB-SubCell"/>
</dbReference>
<dbReference type="InterPro" id="IPR004680">
    <property type="entry name" value="Cit_transptr-like_dom"/>
</dbReference>
<evidence type="ECO:0000256" key="5">
    <source>
        <dbReference type="ARBA" id="ARBA00022989"/>
    </source>
</evidence>
<feature type="domain" description="Citrate transporter-like" evidence="9">
    <location>
        <begin position="120"/>
        <end position="411"/>
    </location>
</feature>
<protein>
    <recommendedName>
        <fullName evidence="9">Citrate transporter-like domain-containing protein</fullName>
    </recommendedName>
</protein>
<feature type="transmembrane region" description="Helical" evidence="8">
    <location>
        <begin position="152"/>
        <end position="177"/>
    </location>
</feature>
<feature type="compositionally biased region" description="Basic and acidic residues" evidence="7">
    <location>
        <begin position="583"/>
        <end position="599"/>
    </location>
</feature>
<comment type="subcellular location">
    <subcellularLocation>
        <location evidence="1">Cell membrane</location>
        <topology evidence="1">Multi-pass membrane protein</topology>
    </subcellularLocation>
</comment>
<feature type="transmembrane region" description="Helical" evidence="8">
    <location>
        <begin position="374"/>
        <end position="391"/>
    </location>
</feature>
<feature type="transmembrane region" description="Helical" evidence="8">
    <location>
        <begin position="403"/>
        <end position="423"/>
    </location>
</feature>
<dbReference type="Pfam" id="PF03600">
    <property type="entry name" value="CitMHS"/>
    <property type="match status" value="1"/>
</dbReference>